<feature type="region of interest" description="Disordered" evidence="1">
    <location>
        <begin position="168"/>
        <end position="236"/>
    </location>
</feature>
<gene>
    <name evidence="2" type="ORF">HC246_23510</name>
</gene>
<proteinExistence type="predicted"/>
<dbReference type="RefSeq" id="WP_169365839.1">
    <property type="nucleotide sequence ID" value="NZ_JAAVJL010000004.1"/>
</dbReference>
<dbReference type="EMBL" id="JAAVJL010000004">
    <property type="protein sequence ID" value="NMF60911.1"/>
    <property type="molecule type" value="Genomic_DNA"/>
</dbReference>
<name>A0ABX1M142_9CYAN</name>
<dbReference type="Proteomes" id="UP000738376">
    <property type="component" value="Unassembled WGS sequence"/>
</dbReference>
<sequence>MSYSPSESNIFSRRYELPTCLLEVWTERSPLSDWQAQIVAQNLRFCLQLANSRKVIKGNQQQIANLIEAVTSYCDRWLAQDDFETLDHVIEIPKLSRLKLTTLQLFDLYESIELCANEFVILPNVLLEVRRLNLNWLKIMAGVIAIVGVSIGAIRLISPPFGEQPSYQIASTPNAAPPEQAAAPPAVSSDNKLDKAESSAKVVGSSKSANPATPNSAIAPAPKSAQEINPVAKPRERTDKVAIAPEPINSPIGNVDRYRQGSTAGSTAMNDGMTAAKTAPQRRLELPNKDTLQAPVSAEAAKPAPALSPSTKLSVPAAASRAANSDMATTANIKILQIKSEVPSDITTDLVRYLQSQRITIPTSGTISLDLEINGDRISNISTYSQNSTLKDGNAIAELENIIRKWRSPSSTTGKVNLILQIQN</sequence>
<evidence type="ECO:0000313" key="3">
    <source>
        <dbReference type="Proteomes" id="UP000738376"/>
    </source>
</evidence>
<comment type="caution">
    <text evidence="2">The sequence shown here is derived from an EMBL/GenBank/DDBJ whole genome shotgun (WGS) entry which is preliminary data.</text>
</comment>
<accession>A0ABX1M142</accession>
<evidence type="ECO:0000313" key="2">
    <source>
        <dbReference type="EMBL" id="NMF60911.1"/>
    </source>
</evidence>
<reference evidence="2 3" key="1">
    <citation type="submission" date="2020-03" db="EMBL/GenBank/DDBJ databases">
        <title>Draft Genome Sequence of 2-Methylisoborneol Producing Pseudanabaena yagii Strain GIHE-NHR1 Isolated from North Han River in South Korea.</title>
        <authorList>
            <person name="Jeong J."/>
        </authorList>
    </citation>
    <scope>NUCLEOTIDE SEQUENCE [LARGE SCALE GENOMIC DNA]</scope>
    <source>
        <strain evidence="2 3">GIHE-NHR1</strain>
    </source>
</reference>
<dbReference type="NCBIfam" id="NF033769">
    <property type="entry name" value="after_VWA_1"/>
    <property type="match status" value="1"/>
</dbReference>
<keyword evidence="3" id="KW-1185">Reference proteome</keyword>
<feature type="compositionally biased region" description="Low complexity" evidence="1">
    <location>
        <begin position="199"/>
        <end position="209"/>
    </location>
</feature>
<dbReference type="Pfam" id="PF14233">
    <property type="entry name" value="DUF4335"/>
    <property type="match status" value="1"/>
</dbReference>
<organism evidence="2 3">
    <name type="scientific">Pseudanabaena yagii GIHE-NHR1</name>
    <dbReference type="NCBI Taxonomy" id="2722753"/>
    <lineage>
        <taxon>Bacteria</taxon>
        <taxon>Bacillati</taxon>
        <taxon>Cyanobacteriota</taxon>
        <taxon>Cyanophyceae</taxon>
        <taxon>Pseudanabaenales</taxon>
        <taxon>Pseudanabaenaceae</taxon>
        <taxon>Pseudanabaena</taxon>
        <taxon>Pseudanabaena yagii</taxon>
    </lineage>
</organism>
<evidence type="ECO:0000256" key="1">
    <source>
        <dbReference type="SAM" id="MobiDB-lite"/>
    </source>
</evidence>
<protein>
    <submittedName>
        <fullName evidence="2">After-VIT domain-containing protein</fullName>
    </submittedName>
</protein>
<feature type="compositionally biased region" description="Low complexity" evidence="1">
    <location>
        <begin position="173"/>
        <end position="186"/>
    </location>
</feature>
<dbReference type="InterPro" id="IPR025569">
    <property type="entry name" value="DUF4335"/>
</dbReference>